<protein>
    <submittedName>
        <fullName evidence="1">Uncharacterized protein</fullName>
    </submittedName>
</protein>
<keyword evidence="2" id="KW-1185">Reference proteome</keyword>
<reference evidence="1 2" key="1">
    <citation type="journal article" date="2018" name="Sci. Rep.">
        <title>Genomic signatures of local adaptation to the degree of environmental predictability in rotifers.</title>
        <authorList>
            <person name="Franch-Gras L."/>
            <person name="Hahn C."/>
            <person name="Garcia-Roger E.M."/>
            <person name="Carmona M.J."/>
            <person name="Serra M."/>
            <person name="Gomez A."/>
        </authorList>
    </citation>
    <scope>NUCLEOTIDE SEQUENCE [LARGE SCALE GENOMIC DNA]</scope>
    <source>
        <strain evidence="1">HYR1</strain>
    </source>
</reference>
<evidence type="ECO:0000313" key="2">
    <source>
        <dbReference type="Proteomes" id="UP000276133"/>
    </source>
</evidence>
<dbReference type="Proteomes" id="UP000276133">
    <property type="component" value="Unassembled WGS sequence"/>
</dbReference>
<sequence>MDINIVLNKMSDKQINKTKLSNIQIIRIPSPGFKILNTEKEIYAKIATKF</sequence>
<proteinExistence type="predicted"/>
<name>A0A3M7RTN0_BRAPC</name>
<accession>A0A3M7RTN0</accession>
<dbReference type="EMBL" id="REGN01002637">
    <property type="protein sequence ID" value="RNA26936.1"/>
    <property type="molecule type" value="Genomic_DNA"/>
</dbReference>
<gene>
    <name evidence="1" type="ORF">BpHYR1_021558</name>
</gene>
<evidence type="ECO:0000313" key="1">
    <source>
        <dbReference type="EMBL" id="RNA26936.1"/>
    </source>
</evidence>
<comment type="caution">
    <text evidence="1">The sequence shown here is derived from an EMBL/GenBank/DDBJ whole genome shotgun (WGS) entry which is preliminary data.</text>
</comment>
<dbReference type="AlphaFoldDB" id="A0A3M7RTN0"/>
<organism evidence="1 2">
    <name type="scientific">Brachionus plicatilis</name>
    <name type="common">Marine rotifer</name>
    <name type="synonym">Brachionus muelleri</name>
    <dbReference type="NCBI Taxonomy" id="10195"/>
    <lineage>
        <taxon>Eukaryota</taxon>
        <taxon>Metazoa</taxon>
        <taxon>Spiralia</taxon>
        <taxon>Gnathifera</taxon>
        <taxon>Rotifera</taxon>
        <taxon>Eurotatoria</taxon>
        <taxon>Monogononta</taxon>
        <taxon>Pseudotrocha</taxon>
        <taxon>Ploima</taxon>
        <taxon>Brachionidae</taxon>
        <taxon>Brachionus</taxon>
    </lineage>
</organism>